<keyword evidence="4" id="KW-0130">Cell adhesion</keyword>
<dbReference type="Pfam" id="PF04923">
    <property type="entry name" value="Ninjurin"/>
    <property type="match status" value="1"/>
</dbReference>
<evidence type="ECO:0000313" key="9">
    <source>
        <dbReference type="Proteomes" id="UP000499080"/>
    </source>
</evidence>
<comment type="similarity">
    <text evidence="2">Belongs to the ninjurin family.</text>
</comment>
<dbReference type="GO" id="GO:0007155">
    <property type="term" value="P:cell adhesion"/>
    <property type="evidence" value="ECO:0007669"/>
    <property type="project" value="UniProtKB-KW"/>
</dbReference>
<evidence type="ECO:0000256" key="6">
    <source>
        <dbReference type="ARBA" id="ARBA00023136"/>
    </source>
</evidence>
<evidence type="ECO:0000256" key="3">
    <source>
        <dbReference type="ARBA" id="ARBA00022692"/>
    </source>
</evidence>
<comment type="caution">
    <text evidence="8">The sequence shown here is derived from an EMBL/GenBank/DDBJ whole genome shotgun (WGS) entry which is preliminary data.</text>
</comment>
<evidence type="ECO:0000313" key="8">
    <source>
        <dbReference type="EMBL" id="GBL96464.1"/>
    </source>
</evidence>
<gene>
    <name evidence="8" type="primary">Ninj1_1</name>
    <name evidence="8" type="ORF">AVEN_229918_1</name>
</gene>
<keyword evidence="9" id="KW-1185">Reference proteome</keyword>
<evidence type="ECO:0000256" key="2">
    <source>
        <dbReference type="ARBA" id="ARBA00008141"/>
    </source>
</evidence>
<feature type="transmembrane region" description="Helical" evidence="7">
    <location>
        <begin position="137"/>
        <end position="156"/>
    </location>
</feature>
<reference evidence="8 9" key="1">
    <citation type="journal article" date="2019" name="Sci. Rep.">
        <title>Orb-weaving spider Araneus ventricosus genome elucidates the spidroin gene catalogue.</title>
        <authorList>
            <person name="Kono N."/>
            <person name="Nakamura H."/>
            <person name="Ohtoshi R."/>
            <person name="Moran D.A.P."/>
            <person name="Shinohara A."/>
            <person name="Yoshida Y."/>
            <person name="Fujiwara M."/>
            <person name="Mori M."/>
            <person name="Tomita M."/>
            <person name="Arakawa K."/>
        </authorList>
    </citation>
    <scope>NUCLEOTIDE SEQUENCE [LARGE SCALE GENOMIC DNA]</scope>
</reference>
<protein>
    <submittedName>
        <fullName evidence="8">Ninjurin-1</fullName>
    </submittedName>
</protein>
<evidence type="ECO:0000256" key="7">
    <source>
        <dbReference type="SAM" id="Phobius"/>
    </source>
</evidence>
<accession>A0A4Y2BZB6</accession>
<dbReference type="Proteomes" id="UP000499080">
    <property type="component" value="Unassembled WGS sequence"/>
</dbReference>
<keyword evidence="3 7" id="KW-0812">Transmembrane</keyword>
<keyword evidence="6 7" id="KW-0472">Membrane</keyword>
<dbReference type="OrthoDB" id="6114058at2759"/>
<comment type="subcellular location">
    <subcellularLocation>
        <location evidence="1">Membrane</location>
        <topology evidence="1">Multi-pass membrane protein</topology>
    </subcellularLocation>
</comment>
<proteinExistence type="inferred from homology"/>
<evidence type="ECO:0000256" key="1">
    <source>
        <dbReference type="ARBA" id="ARBA00004141"/>
    </source>
</evidence>
<dbReference type="AlphaFoldDB" id="A0A4Y2BZB6"/>
<dbReference type="GO" id="GO:0042246">
    <property type="term" value="P:tissue regeneration"/>
    <property type="evidence" value="ECO:0007669"/>
    <property type="project" value="InterPro"/>
</dbReference>
<dbReference type="PANTHER" id="PTHR12316:SF17">
    <property type="entry name" value="NINJURIN C, ISOFORM D"/>
    <property type="match status" value="1"/>
</dbReference>
<sequence length="159" mass="17335">MGVSGALVSDTSGAVRLETETLPKKEDEMTEMETLPIAEELQPPKKIKKPLDGNIYSTKKTVAQGMMDIALLTANASQLKLLLKYNQDKSAIFFIHIACICVSLALQIVVGVMLILNSRYDINRPSHHSRADTMNNLTVVGIFLITVVNVLAASFSDST</sequence>
<organism evidence="8 9">
    <name type="scientific">Araneus ventricosus</name>
    <name type="common">Orbweaver spider</name>
    <name type="synonym">Epeira ventricosa</name>
    <dbReference type="NCBI Taxonomy" id="182803"/>
    <lineage>
        <taxon>Eukaryota</taxon>
        <taxon>Metazoa</taxon>
        <taxon>Ecdysozoa</taxon>
        <taxon>Arthropoda</taxon>
        <taxon>Chelicerata</taxon>
        <taxon>Arachnida</taxon>
        <taxon>Araneae</taxon>
        <taxon>Araneomorphae</taxon>
        <taxon>Entelegynae</taxon>
        <taxon>Araneoidea</taxon>
        <taxon>Araneidae</taxon>
        <taxon>Araneus</taxon>
    </lineage>
</organism>
<dbReference type="InterPro" id="IPR007007">
    <property type="entry name" value="Ninjurin"/>
</dbReference>
<name>A0A4Y2BZB6_ARAVE</name>
<evidence type="ECO:0000256" key="4">
    <source>
        <dbReference type="ARBA" id="ARBA00022889"/>
    </source>
</evidence>
<dbReference type="GO" id="GO:0016020">
    <property type="term" value="C:membrane"/>
    <property type="evidence" value="ECO:0007669"/>
    <property type="project" value="UniProtKB-SubCell"/>
</dbReference>
<keyword evidence="5 7" id="KW-1133">Transmembrane helix</keyword>
<feature type="transmembrane region" description="Helical" evidence="7">
    <location>
        <begin position="91"/>
        <end position="116"/>
    </location>
</feature>
<dbReference type="EMBL" id="BGPR01000121">
    <property type="protein sequence ID" value="GBL96464.1"/>
    <property type="molecule type" value="Genomic_DNA"/>
</dbReference>
<evidence type="ECO:0000256" key="5">
    <source>
        <dbReference type="ARBA" id="ARBA00022989"/>
    </source>
</evidence>
<dbReference type="PANTHER" id="PTHR12316">
    <property type="entry name" value="NINJURIN-RELATED"/>
    <property type="match status" value="1"/>
</dbReference>